<dbReference type="InterPro" id="IPR050223">
    <property type="entry name" value="D-isomer_2-hydroxyacid_DH"/>
</dbReference>
<comment type="similarity">
    <text evidence="2">Belongs to the D-isomer specific 2-hydroxyacid dehydrogenase family.</text>
</comment>
<dbReference type="Pfam" id="PF02826">
    <property type="entry name" value="2-Hacid_dh_C"/>
    <property type="match status" value="2"/>
</dbReference>
<feature type="domain" description="D-isomer specific 2-hydroxyacid dehydrogenase NAD-binding" evidence="4">
    <location>
        <begin position="224"/>
        <end position="277"/>
    </location>
</feature>
<dbReference type="Gene3D" id="3.40.50.720">
    <property type="entry name" value="NAD(P)-binding Rossmann-like Domain"/>
    <property type="match status" value="4"/>
</dbReference>
<dbReference type="EMBL" id="RSCD01000005">
    <property type="protein sequence ID" value="RSH92585.1"/>
    <property type="molecule type" value="Genomic_DNA"/>
</dbReference>
<dbReference type="Proteomes" id="UP000279259">
    <property type="component" value="Unassembled WGS sequence"/>
</dbReference>
<dbReference type="PANTHER" id="PTHR10996">
    <property type="entry name" value="2-HYDROXYACID DEHYDROGENASE-RELATED"/>
    <property type="match status" value="1"/>
</dbReference>
<dbReference type="OrthoDB" id="298012at2759"/>
<sequence>MPVAIPRKPRVYTLEPLHSQALALAREHFDLVLPDDEAFAGWREDAEGLMARNAVVTPEDVEVLKQNRLRFISKQGVGVDNFDLASLKAAGIPLMNTPGINAHAVAEIAIALMMDVARSVSTIDRRIRAGNKVSKLDGWNGQLLRGKTLGVIGGGNIGLAVAEMFVGAFKGAVIVCDPVISASQQAKWSTTIPSAELHFASTLDELLSNSDIVTVHYIYHPQHCARGVINEPALEKALREGKIYGAGLDAFVLEPPSRQAYPGLCELDNVVLTPHFGATPEQVQQETCLSMVEHLVEAFEGKPLRDRVV</sequence>
<reference evidence="5 6" key="1">
    <citation type="submission" date="2018-11" db="EMBL/GenBank/DDBJ databases">
        <title>Genome sequence of Saitozyma podzolica DSM 27192.</title>
        <authorList>
            <person name="Aliyu H."/>
            <person name="Gorte O."/>
            <person name="Ochsenreither K."/>
        </authorList>
    </citation>
    <scope>NUCLEOTIDE SEQUENCE [LARGE SCALE GENOMIC DNA]</scope>
    <source>
        <strain evidence="5 6">DSM 27192</strain>
    </source>
</reference>
<dbReference type="GO" id="GO:0016618">
    <property type="term" value="F:hydroxypyruvate reductase [NAD(P)H] activity"/>
    <property type="evidence" value="ECO:0007669"/>
    <property type="project" value="TreeGrafter"/>
</dbReference>
<dbReference type="InterPro" id="IPR029752">
    <property type="entry name" value="D-isomer_DH_CS1"/>
</dbReference>
<evidence type="ECO:0000259" key="3">
    <source>
        <dbReference type="Pfam" id="PF00389"/>
    </source>
</evidence>
<dbReference type="STRING" id="1890683.A0A427YND3"/>
<evidence type="ECO:0000313" key="6">
    <source>
        <dbReference type="Proteomes" id="UP000279259"/>
    </source>
</evidence>
<dbReference type="InterPro" id="IPR006140">
    <property type="entry name" value="D-isomer_DH_NAD-bd"/>
</dbReference>
<dbReference type="AlphaFoldDB" id="A0A427YND3"/>
<proteinExistence type="inferred from homology"/>
<dbReference type="InterPro" id="IPR036291">
    <property type="entry name" value="NAD(P)-bd_dom_sf"/>
</dbReference>
<evidence type="ECO:0000313" key="5">
    <source>
        <dbReference type="EMBL" id="RSH92585.1"/>
    </source>
</evidence>
<keyword evidence="6" id="KW-1185">Reference proteome</keyword>
<evidence type="ECO:0000256" key="2">
    <source>
        <dbReference type="RuleBase" id="RU003719"/>
    </source>
</evidence>
<dbReference type="Pfam" id="PF00389">
    <property type="entry name" value="2-Hacid_dh"/>
    <property type="match status" value="1"/>
</dbReference>
<feature type="domain" description="D-isomer specific 2-hydroxyacid dehydrogenase NAD-binding" evidence="4">
    <location>
        <begin position="110"/>
        <end position="221"/>
    </location>
</feature>
<evidence type="ECO:0000256" key="1">
    <source>
        <dbReference type="ARBA" id="ARBA00023002"/>
    </source>
</evidence>
<evidence type="ECO:0000259" key="4">
    <source>
        <dbReference type="Pfam" id="PF02826"/>
    </source>
</evidence>
<protein>
    <recommendedName>
        <fullName evidence="7">D-3-phosphoglycerate dehydrogenase</fullName>
    </recommendedName>
</protein>
<dbReference type="PROSITE" id="PS00065">
    <property type="entry name" value="D_2_HYDROXYACID_DH_1"/>
    <property type="match status" value="1"/>
</dbReference>
<dbReference type="SUPFAM" id="SSF52283">
    <property type="entry name" value="Formate/glycerate dehydrogenase catalytic domain-like"/>
    <property type="match status" value="1"/>
</dbReference>
<dbReference type="InterPro" id="IPR006139">
    <property type="entry name" value="D-isomer_2_OHA_DH_cat_dom"/>
</dbReference>
<keyword evidence="1 2" id="KW-0560">Oxidoreductase</keyword>
<dbReference type="GO" id="GO:0030267">
    <property type="term" value="F:glyoxylate reductase (NADPH) activity"/>
    <property type="evidence" value="ECO:0007669"/>
    <property type="project" value="TreeGrafter"/>
</dbReference>
<dbReference type="GO" id="GO:0051287">
    <property type="term" value="F:NAD binding"/>
    <property type="evidence" value="ECO:0007669"/>
    <property type="project" value="InterPro"/>
</dbReference>
<organism evidence="5 6">
    <name type="scientific">Saitozyma podzolica</name>
    <dbReference type="NCBI Taxonomy" id="1890683"/>
    <lineage>
        <taxon>Eukaryota</taxon>
        <taxon>Fungi</taxon>
        <taxon>Dikarya</taxon>
        <taxon>Basidiomycota</taxon>
        <taxon>Agaricomycotina</taxon>
        <taxon>Tremellomycetes</taxon>
        <taxon>Tremellales</taxon>
        <taxon>Trimorphomycetaceae</taxon>
        <taxon>Saitozyma</taxon>
    </lineage>
</organism>
<dbReference type="GO" id="GO:0005829">
    <property type="term" value="C:cytosol"/>
    <property type="evidence" value="ECO:0007669"/>
    <property type="project" value="TreeGrafter"/>
</dbReference>
<gene>
    <name evidence="5" type="ORF">EHS25_008030</name>
</gene>
<dbReference type="SUPFAM" id="SSF51735">
    <property type="entry name" value="NAD(P)-binding Rossmann-fold domains"/>
    <property type="match status" value="1"/>
</dbReference>
<name>A0A427YND3_9TREE</name>
<evidence type="ECO:0008006" key="7">
    <source>
        <dbReference type="Google" id="ProtNLM"/>
    </source>
</evidence>
<dbReference type="PANTHER" id="PTHR10996:SF264">
    <property type="entry name" value="HYPOTHETICAL D-ISOMER SPECIFIC 2-HYDROXYACID DEHYDROGENASE (EUROFUNG)"/>
    <property type="match status" value="1"/>
</dbReference>
<accession>A0A427YND3</accession>
<feature type="domain" description="D-isomer specific 2-hydroxyacid dehydrogenase catalytic" evidence="3">
    <location>
        <begin position="16"/>
        <end position="308"/>
    </location>
</feature>
<comment type="caution">
    <text evidence="5">The sequence shown here is derived from an EMBL/GenBank/DDBJ whole genome shotgun (WGS) entry which is preliminary data.</text>
</comment>